<keyword evidence="14" id="KW-1185">Reference proteome</keyword>
<dbReference type="SUPFAM" id="SSF52540">
    <property type="entry name" value="P-loop containing nucleoside triphosphate hydrolases"/>
    <property type="match status" value="2"/>
</dbReference>
<sequence length="1661" mass="181781">MASSPPDFARQVRALVKKNLVLLLTRHWISTLLLTAVAPVVVLSLTLNINNFSPIGSFSGLGSPARVRSLPDAIPNSQKLVFVRPENLGSDVDIVIKSITKLLSSNQWTQFSNRRDARRNCNSNARGVSGCYAIITFNDSPLSDVGLNKTWNYALRFDPARYGARYDYDSDMNSDQAYWSPTQMAVQNAITGSTEMPDVYSFSSVLRSIEDIAKKLMYGRTVISTYHIVFFLSVLPSIYHVVNVITIERDSGLSELIDTMGGSASARVLSNIVAFTIIYSPTWLIFGCLYWYLLFPDSNPAIPIFWQLFSGSAFLNASIFAAAFFKTRRISSIFVVVCFCCLGGGAAISLSKRVTTSQVIPLSLFFPSMNYIYVLSHMARFAIFNAPVQVARDNFEGLSIPIQIQAFLSPQELKDILEGQSYFVSVVIFWVLLILQSFFYPVLAIIAEHLLHGLNFKGRAMTKTKETEDSTVAIQTTGLAKVYPTTWHRNLLGFGKNRDGLRALNGLDLVVRKRQVLCLLGVNGAGKSTTLDLVSGFQTQTAGTISINAGPSQLGVCPQRNVLFERLTVLEHVRFWSNMKSGKEDRNALHELIAACDLATKTHSQAGTLSGGQKRKLQLACMFAGGTTVCLMDEVTSGLDPISRRAIWNIILAERSKRSMVFTTHFLDEGEVLADYIVILSKGQIKCQGSKTELKNGFGGGYRVYTDKAAADVAEIDAPRTIHQDQVIFRTPNSRSASRIVGHLEEAGYSQVQIAGPTIEDVFLQVAQADVSTRKSQGDPTAATVTGHLSSGKATTFFQQVRILMLKRLKVLPRYWPAAFLALSLPIACMPALNTFIAVGFVRPSCLTRDLQADREFADRNGSYYGYNFPLSFYNYANGTLPQHLPFGPPSSVPALRNVLSSFPIGKSYHMEGFDGDWDIQSDYSSFQASVRAIPPRFSQGGVYLGDASHAATIATNSMSMSGGYSTLMSLLNIYASIRSGIQMDLMMDYNYAPFTRTGDFSTSTYVLYATLILAVYPAFFALYPAFERVNKIRALQCSNGVRPLPMWTAYFLIDLIFVLAVSMAFTLTISQQFPFWWEPAYMFPICLLHGITGILVGYIISTRASSQLASFLWTLGLSGLAFFVMALGYILPSVQSDPLDAERNADIVAYTLGLFFPIGGVFRGIAVGVNMLQLACRDDGSESTAGSWWGYGFPIVYLIVQVVALCALLVWLDSDLSFSLLLRRPNTRGAKQIEEDERKVEEEKGYGTSSATSFGAGVHKEATRVKNDEQDLLRMVHVSKSFSGHAAVDDVSLGLGQGEILALLGPNGAGKTTIVNMIRGELRPSRGEIFLRDVSVTRHPRQAQQAIGVCPQFDAPDLLTARQHLIFYAQIKGVPAIAVKSNVEIAMARVGLTDHADKQAIKLSGGNRRKLSLAIALMGNPAVLVLDEPSSSMDAAAKRAMWDIIRSEIAVPGRSLLLTTHSMEEADALATRAAILNQGNLLAIGTTRALRQEYSNLYHVQLLLKTAPHSSEEEMLAVEAWVKSHFEDVRFEGRSLAGQINFMVPASLSSSSSSVATAAAAAAAAAALKDEDTISAISSSPSSLISPSSPSSDKGDVGNVSYLIRLLEKNRDNLGLQDYSIGAPTLERVFLGVVKDSYVEEEGMQRTGIARLLRKFVGRA</sequence>
<dbReference type="GO" id="GO:0005524">
    <property type="term" value="F:ATP binding"/>
    <property type="evidence" value="ECO:0007669"/>
    <property type="project" value="UniProtKB-KW"/>
</dbReference>
<feature type="transmembrane region" description="Helical" evidence="11">
    <location>
        <begin position="268"/>
        <end position="292"/>
    </location>
</feature>
<dbReference type="GO" id="GO:0016020">
    <property type="term" value="C:membrane"/>
    <property type="evidence" value="ECO:0007669"/>
    <property type="project" value="UniProtKB-SubCell"/>
</dbReference>
<dbReference type="PROSITE" id="PS50893">
    <property type="entry name" value="ABC_TRANSPORTER_2"/>
    <property type="match status" value="2"/>
</dbReference>
<feature type="transmembrane region" description="Helical" evidence="11">
    <location>
        <begin position="815"/>
        <end position="842"/>
    </location>
</feature>
<dbReference type="InterPro" id="IPR003593">
    <property type="entry name" value="AAA+_ATPase"/>
</dbReference>
<dbReference type="GO" id="GO:0016887">
    <property type="term" value="F:ATP hydrolysis activity"/>
    <property type="evidence" value="ECO:0007669"/>
    <property type="project" value="InterPro"/>
</dbReference>
<feature type="transmembrane region" description="Helical" evidence="11">
    <location>
        <begin position="332"/>
        <end position="351"/>
    </location>
</feature>
<evidence type="ECO:0000256" key="1">
    <source>
        <dbReference type="ARBA" id="ARBA00004141"/>
    </source>
</evidence>
<dbReference type="Gene3D" id="3.40.50.300">
    <property type="entry name" value="P-loop containing nucleotide triphosphate hydrolases"/>
    <property type="match status" value="2"/>
</dbReference>
<dbReference type="FunFam" id="3.40.50.300:FF:000335">
    <property type="entry name" value="ATP binding cassette subfamily A member 5"/>
    <property type="match status" value="1"/>
</dbReference>
<feature type="compositionally biased region" description="Basic and acidic residues" evidence="10">
    <location>
        <begin position="1232"/>
        <end position="1246"/>
    </location>
</feature>
<feature type="domain" description="ABC transporter" evidence="12">
    <location>
        <begin position="1274"/>
        <end position="1504"/>
    </location>
</feature>
<comment type="similarity">
    <text evidence="2">Belongs to the ABC transporter superfamily. ABCA family.</text>
</comment>
<comment type="subcellular location">
    <subcellularLocation>
        <location evidence="1">Membrane</location>
        <topology evidence="1">Multi-pass membrane protein</topology>
    </subcellularLocation>
</comment>
<feature type="region of interest" description="Disordered" evidence="10">
    <location>
        <begin position="1232"/>
        <end position="1261"/>
    </location>
</feature>
<keyword evidence="4 11" id="KW-0812">Transmembrane</keyword>
<dbReference type="Pfam" id="PF00005">
    <property type="entry name" value="ABC_tran"/>
    <property type="match status" value="2"/>
</dbReference>
<dbReference type="PANTHER" id="PTHR19229">
    <property type="entry name" value="ATP-BINDING CASSETTE TRANSPORTER SUBFAMILY A ABCA"/>
    <property type="match status" value="1"/>
</dbReference>
<dbReference type="CDD" id="cd03263">
    <property type="entry name" value="ABC_subfamily_A"/>
    <property type="match status" value="2"/>
</dbReference>
<evidence type="ECO:0000256" key="11">
    <source>
        <dbReference type="SAM" id="Phobius"/>
    </source>
</evidence>
<feature type="transmembrane region" description="Helical" evidence="11">
    <location>
        <begin position="20"/>
        <end position="45"/>
    </location>
</feature>
<dbReference type="Proteomes" id="UP001285441">
    <property type="component" value="Unassembled WGS sequence"/>
</dbReference>
<keyword evidence="6" id="KW-0547">Nucleotide-binding</keyword>
<reference evidence="13" key="1">
    <citation type="journal article" date="2023" name="Mol. Phylogenet. Evol.">
        <title>Genome-scale phylogeny and comparative genomics of the fungal order Sordariales.</title>
        <authorList>
            <person name="Hensen N."/>
            <person name="Bonometti L."/>
            <person name="Westerberg I."/>
            <person name="Brannstrom I.O."/>
            <person name="Guillou S."/>
            <person name="Cros-Aarteil S."/>
            <person name="Calhoun S."/>
            <person name="Haridas S."/>
            <person name="Kuo A."/>
            <person name="Mondo S."/>
            <person name="Pangilinan J."/>
            <person name="Riley R."/>
            <person name="LaButti K."/>
            <person name="Andreopoulos B."/>
            <person name="Lipzen A."/>
            <person name="Chen C."/>
            <person name="Yan M."/>
            <person name="Daum C."/>
            <person name="Ng V."/>
            <person name="Clum A."/>
            <person name="Steindorff A."/>
            <person name="Ohm R.A."/>
            <person name="Martin F."/>
            <person name="Silar P."/>
            <person name="Natvig D.O."/>
            <person name="Lalanne C."/>
            <person name="Gautier V."/>
            <person name="Ament-Velasquez S.L."/>
            <person name="Kruys A."/>
            <person name="Hutchinson M.I."/>
            <person name="Powell A.J."/>
            <person name="Barry K."/>
            <person name="Miller A.N."/>
            <person name="Grigoriev I.V."/>
            <person name="Debuchy R."/>
            <person name="Gladieux P."/>
            <person name="Hiltunen Thoren M."/>
            <person name="Johannesson H."/>
        </authorList>
    </citation>
    <scope>NUCLEOTIDE SEQUENCE</scope>
    <source>
        <strain evidence="13">CBS 232.78</strain>
    </source>
</reference>
<dbReference type="InterPro" id="IPR017871">
    <property type="entry name" value="ABC_transporter-like_CS"/>
</dbReference>
<evidence type="ECO:0000256" key="8">
    <source>
        <dbReference type="ARBA" id="ARBA00022989"/>
    </source>
</evidence>
<feature type="transmembrane region" description="Helical" evidence="11">
    <location>
        <begin position="1113"/>
        <end position="1133"/>
    </location>
</feature>
<evidence type="ECO:0000256" key="10">
    <source>
        <dbReference type="SAM" id="MobiDB-lite"/>
    </source>
</evidence>
<dbReference type="InterPro" id="IPR013525">
    <property type="entry name" value="ABC2_TM"/>
</dbReference>
<evidence type="ECO:0000313" key="13">
    <source>
        <dbReference type="EMBL" id="KAK3370300.1"/>
    </source>
</evidence>
<reference evidence="13" key="2">
    <citation type="submission" date="2023-06" db="EMBL/GenBank/DDBJ databases">
        <authorList>
            <consortium name="Lawrence Berkeley National Laboratory"/>
            <person name="Haridas S."/>
            <person name="Hensen N."/>
            <person name="Bonometti L."/>
            <person name="Westerberg I."/>
            <person name="Brannstrom I.O."/>
            <person name="Guillou S."/>
            <person name="Cros-Aarteil S."/>
            <person name="Calhoun S."/>
            <person name="Kuo A."/>
            <person name="Mondo S."/>
            <person name="Pangilinan J."/>
            <person name="Riley R."/>
            <person name="LaButti K."/>
            <person name="Andreopoulos B."/>
            <person name="Lipzen A."/>
            <person name="Chen C."/>
            <person name="Yanf M."/>
            <person name="Daum C."/>
            <person name="Ng V."/>
            <person name="Clum A."/>
            <person name="Steindorff A."/>
            <person name="Ohm R."/>
            <person name="Martin F."/>
            <person name="Silar P."/>
            <person name="Natvig D."/>
            <person name="Lalanne C."/>
            <person name="Gautier V."/>
            <person name="Ament-velasquez S.L."/>
            <person name="Kruys A."/>
            <person name="Hutchinson M.I."/>
            <person name="Powell A.J."/>
            <person name="Barry K."/>
            <person name="Miller A.N."/>
            <person name="Grigoriev I.V."/>
            <person name="Debuchy R."/>
            <person name="Gladieux P."/>
            <person name="Thoren M.H."/>
            <person name="Johannesson H."/>
        </authorList>
    </citation>
    <scope>NUCLEOTIDE SEQUENCE</scope>
    <source>
        <strain evidence="13">CBS 232.78</strain>
    </source>
</reference>
<feature type="transmembrane region" description="Helical" evidence="11">
    <location>
        <begin position="1006"/>
        <end position="1027"/>
    </location>
</feature>
<evidence type="ECO:0000256" key="5">
    <source>
        <dbReference type="ARBA" id="ARBA00022737"/>
    </source>
</evidence>
<feature type="transmembrane region" description="Helical" evidence="11">
    <location>
        <begin position="1153"/>
        <end position="1177"/>
    </location>
</feature>
<organism evidence="13 14">
    <name type="scientific">Podospora didyma</name>
    <dbReference type="NCBI Taxonomy" id="330526"/>
    <lineage>
        <taxon>Eukaryota</taxon>
        <taxon>Fungi</taxon>
        <taxon>Dikarya</taxon>
        <taxon>Ascomycota</taxon>
        <taxon>Pezizomycotina</taxon>
        <taxon>Sordariomycetes</taxon>
        <taxon>Sordariomycetidae</taxon>
        <taxon>Sordariales</taxon>
        <taxon>Podosporaceae</taxon>
        <taxon>Podospora</taxon>
    </lineage>
</organism>
<gene>
    <name evidence="13" type="ORF">B0H63DRAFT_486711</name>
</gene>
<dbReference type="InterPro" id="IPR026082">
    <property type="entry name" value="ABCA"/>
</dbReference>
<evidence type="ECO:0000256" key="2">
    <source>
        <dbReference type="ARBA" id="ARBA00008869"/>
    </source>
</evidence>
<dbReference type="PROSITE" id="PS00211">
    <property type="entry name" value="ABC_TRANSPORTER_1"/>
    <property type="match status" value="2"/>
</dbReference>
<dbReference type="InterPro" id="IPR027417">
    <property type="entry name" value="P-loop_NTPase"/>
</dbReference>
<evidence type="ECO:0000256" key="6">
    <source>
        <dbReference type="ARBA" id="ARBA00022741"/>
    </source>
</evidence>
<feature type="transmembrane region" description="Helical" evidence="11">
    <location>
        <begin position="226"/>
        <end position="247"/>
    </location>
</feature>
<evidence type="ECO:0000256" key="3">
    <source>
        <dbReference type="ARBA" id="ARBA00022448"/>
    </source>
</evidence>
<evidence type="ECO:0000256" key="9">
    <source>
        <dbReference type="ARBA" id="ARBA00023136"/>
    </source>
</evidence>
<dbReference type="EMBL" id="JAULSW010000009">
    <property type="protein sequence ID" value="KAK3370300.1"/>
    <property type="molecule type" value="Genomic_DNA"/>
</dbReference>
<dbReference type="GO" id="GO:0005319">
    <property type="term" value="F:lipid transporter activity"/>
    <property type="evidence" value="ECO:0007669"/>
    <property type="project" value="TreeGrafter"/>
</dbReference>
<keyword evidence="9 11" id="KW-0472">Membrane</keyword>
<keyword evidence="3" id="KW-0813">Transport</keyword>
<dbReference type="PANTHER" id="PTHR19229:SF36">
    <property type="entry name" value="ATP-BINDING CASSETTE SUB-FAMILY A MEMBER 2"/>
    <property type="match status" value="1"/>
</dbReference>
<keyword evidence="8 11" id="KW-1133">Transmembrane helix</keyword>
<proteinExistence type="inferred from homology"/>
<dbReference type="GO" id="GO:0140359">
    <property type="term" value="F:ABC-type transporter activity"/>
    <property type="evidence" value="ECO:0007669"/>
    <property type="project" value="InterPro"/>
</dbReference>
<evidence type="ECO:0000313" key="14">
    <source>
        <dbReference type="Proteomes" id="UP001285441"/>
    </source>
</evidence>
<dbReference type="SMART" id="SM00382">
    <property type="entry name" value="AAA"/>
    <property type="match status" value="2"/>
</dbReference>
<feature type="transmembrane region" description="Helical" evidence="11">
    <location>
        <begin position="1048"/>
        <end position="1070"/>
    </location>
</feature>
<comment type="caution">
    <text evidence="13">The sequence shown here is derived from an EMBL/GenBank/DDBJ whole genome shotgun (WGS) entry which is preliminary data.</text>
</comment>
<keyword evidence="5" id="KW-0677">Repeat</keyword>
<feature type="transmembrane region" description="Helical" evidence="11">
    <location>
        <begin position="1189"/>
        <end position="1213"/>
    </location>
</feature>
<dbReference type="Pfam" id="PF12698">
    <property type="entry name" value="ABC2_membrane_3"/>
    <property type="match status" value="2"/>
</dbReference>
<feature type="transmembrane region" description="Helical" evidence="11">
    <location>
        <begin position="422"/>
        <end position="447"/>
    </location>
</feature>
<evidence type="ECO:0000259" key="12">
    <source>
        <dbReference type="PROSITE" id="PS50893"/>
    </source>
</evidence>
<feature type="transmembrane region" description="Helical" evidence="11">
    <location>
        <begin position="1082"/>
        <end position="1101"/>
    </location>
</feature>
<dbReference type="InterPro" id="IPR003439">
    <property type="entry name" value="ABC_transporter-like_ATP-bd"/>
</dbReference>
<keyword evidence="7" id="KW-0067">ATP-binding</keyword>
<accession>A0AAE0K612</accession>
<evidence type="ECO:0000256" key="4">
    <source>
        <dbReference type="ARBA" id="ARBA00022692"/>
    </source>
</evidence>
<protein>
    <recommendedName>
        <fullName evidence="12">ABC transporter domain-containing protein</fullName>
    </recommendedName>
</protein>
<feature type="domain" description="ABC transporter" evidence="12">
    <location>
        <begin position="474"/>
        <end position="707"/>
    </location>
</feature>
<feature type="transmembrane region" description="Helical" evidence="11">
    <location>
        <begin position="304"/>
        <end position="325"/>
    </location>
</feature>
<name>A0AAE0K612_9PEZI</name>
<evidence type="ECO:0000256" key="7">
    <source>
        <dbReference type="ARBA" id="ARBA00022840"/>
    </source>
</evidence>